<dbReference type="PANTHER" id="PTHR43105">
    <property type="entry name" value="RESPIRATORY NITRATE REDUCTASE"/>
    <property type="match status" value="1"/>
</dbReference>
<keyword evidence="5" id="KW-0500">Molybdenum</keyword>
<evidence type="ECO:0000313" key="13">
    <source>
        <dbReference type="EMBL" id="MBK1833328.1"/>
    </source>
</evidence>
<dbReference type="InterPro" id="IPR027467">
    <property type="entry name" value="MopterinOxRdtase_cofactor_BS"/>
</dbReference>
<protein>
    <submittedName>
        <fullName evidence="13">Molybdopterin-dependent oxidoreductase</fullName>
    </submittedName>
</protein>
<dbReference type="Gene3D" id="2.40.40.20">
    <property type="match status" value="1"/>
</dbReference>
<comment type="similarity">
    <text evidence="3">Belongs to the prokaryotic molybdopterin-containing oxidoreductase family. NasA/NapA/NarB subfamily.</text>
</comment>
<organism evidence="13 14">
    <name type="scientific">Roseibacillus ishigakijimensis</name>
    <dbReference type="NCBI Taxonomy" id="454146"/>
    <lineage>
        <taxon>Bacteria</taxon>
        <taxon>Pseudomonadati</taxon>
        <taxon>Verrucomicrobiota</taxon>
        <taxon>Verrucomicrobiia</taxon>
        <taxon>Verrucomicrobiales</taxon>
        <taxon>Verrucomicrobiaceae</taxon>
        <taxon>Roseibacillus</taxon>
    </lineage>
</organism>
<evidence type="ECO:0000256" key="11">
    <source>
        <dbReference type="SAM" id="MobiDB-lite"/>
    </source>
</evidence>
<dbReference type="InterPro" id="IPR009010">
    <property type="entry name" value="Asp_de-COase-like_dom_sf"/>
</dbReference>
<keyword evidence="7" id="KW-0560">Oxidoreductase</keyword>
<dbReference type="GO" id="GO:0016491">
    <property type="term" value="F:oxidoreductase activity"/>
    <property type="evidence" value="ECO:0007669"/>
    <property type="project" value="UniProtKB-KW"/>
</dbReference>
<dbReference type="Gene3D" id="2.20.25.90">
    <property type="entry name" value="ADC-like domains"/>
    <property type="match status" value="1"/>
</dbReference>
<keyword evidence="14" id="KW-1185">Reference proteome</keyword>
<dbReference type="InterPro" id="IPR006656">
    <property type="entry name" value="Mopterin_OxRdtase"/>
</dbReference>
<dbReference type="Pfam" id="PF00384">
    <property type="entry name" value="Molybdopterin"/>
    <property type="match status" value="1"/>
</dbReference>
<dbReference type="GO" id="GO:0016020">
    <property type="term" value="C:membrane"/>
    <property type="evidence" value="ECO:0007669"/>
    <property type="project" value="TreeGrafter"/>
</dbReference>
<reference evidence="13" key="1">
    <citation type="submission" date="2021-01" db="EMBL/GenBank/DDBJ databases">
        <title>Modified the classification status of verrucomicrobia.</title>
        <authorList>
            <person name="Feng X."/>
        </authorList>
    </citation>
    <scope>NUCLEOTIDE SEQUENCE</scope>
    <source>
        <strain evidence="13">KCTC 12986</strain>
    </source>
</reference>
<evidence type="ECO:0000256" key="4">
    <source>
        <dbReference type="ARBA" id="ARBA00022485"/>
    </source>
</evidence>
<dbReference type="GO" id="GO:0051539">
    <property type="term" value="F:4 iron, 4 sulfur cluster binding"/>
    <property type="evidence" value="ECO:0007669"/>
    <property type="project" value="UniProtKB-KW"/>
</dbReference>
<evidence type="ECO:0000256" key="9">
    <source>
        <dbReference type="ARBA" id="ARBA00023014"/>
    </source>
</evidence>
<dbReference type="Gene3D" id="3.40.228.10">
    <property type="entry name" value="Dimethylsulfoxide Reductase, domain 2"/>
    <property type="match status" value="1"/>
</dbReference>
<sequence length="747" mass="82893">MTIPRKDDKLLDKLREHVSLHARTGSFTSELVREPGKFGLGQVPKTVAPDATTTSVCGYCSTGCRLRVHLKEGQAVNLTPSANYPVNLGMACPKGWEALSVLAADDRGTTPLLEGRPVDWSTALDTFCDRFQAIQNEHGKESVAFLSTGQITLEEFFLLGSFTKFGMGLKHGDGNTRQCMATSVVAYKQSFGFDAPPYTYADFEESDTLVFIGANPAIAHPIMWQRVMKNQRQPDIVVIDPRRTETAQVATHHVALKPKSDLLLLYGLAHLIVQEDRLDQESLARTEGFADFRAFLSAYPPEKVAPECGLSVRELNSLARLVSEPGKRVSWWWTMGVNQSYEGVRTAQAIINLCLMTGNIGKPGTGANSITGQCNAMGSRLFSNTTNLLGGHDFANPAHRAKVAGIVGIAEEQIQHEPGYAYDQIIEAIDRGEIKGLWIIATNPNHSWIAQKNFARIREKLDFLVVQDMYHNTETAQMADLYLPAAGWGEKDGILINSERRLGVIRQVKKAPGQALSDFRIVQALADRWGGCDFLKKFPTPAAAFAAIKELSRDQPCEITGIGDYDHLEEAGGIQWPYPERKSPGRDDSPSRPLVRERRLFEDGVYYTDSGKARFHYDHPSPLAEPTDADFPFILLTGRGTSSQWHTQSRTSKSKILQKLYPKNCYLEIHPEDARALGIADRETVTIASRRATIRAQAYYAPTVQRGQVFLPMHYPEVNQLTHASFDPHSRQPSYKYSAVRVGKGEG</sequence>
<dbReference type="SMART" id="SM00926">
    <property type="entry name" value="Molybdop_Fe4S4"/>
    <property type="match status" value="1"/>
</dbReference>
<evidence type="ECO:0000256" key="5">
    <source>
        <dbReference type="ARBA" id="ARBA00022505"/>
    </source>
</evidence>
<comment type="cofactor">
    <cofactor evidence="2">
        <name>[4Fe-4S] cluster</name>
        <dbReference type="ChEBI" id="CHEBI:49883"/>
    </cofactor>
</comment>
<evidence type="ECO:0000256" key="3">
    <source>
        <dbReference type="ARBA" id="ARBA00008747"/>
    </source>
</evidence>
<dbReference type="GO" id="GO:0046872">
    <property type="term" value="F:metal ion binding"/>
    <property type="evidence" value="ECO:0007669"/>
    <property type="project" value="UniProtKB-KW"/>
</dbReference>
<dbReference type="SUPFAM" id="SSF53706">
    <property type="entry name" value="Formate dehydrogenase/DMSO reductase, domains 1-3"/>
    <property type="match status" value="1"/>
</dbReference>
<dbReference type="PROSITE" id="PS51669">
    <property type="entry name" value="4FE4S_MOW_BIS_MGD"/>
    <property type="match status" value="1"/>
</dbReference>
<feature type="compositionally biased region" description="Basic and acidic residues" evidence="11">
    <location>
        <begin position="579"/>
        <end position="594"/>
    </location>
</feature>
<dbReference type="GO" id="GO:0042128">
    <property type="term" value="P:nitrate assimilation"/>
    <property type="evidence" value="ECO:0007669"/>
    <property type="project" value="UniProtKB-KW"/>
</dbReference>
<evidence type="ECO:0000256" key="7">
    <source>
        <dbReference type="ARBA" id="ARBA00023002"/>
    </source>
</evidence>
<comment type="caution">
    <text evidence="13">The sequence shown here is derived from an EMBL/GenBank/DDBJ whole genome shotgun (WGS) entry which is preliminary data.</text>
</comment>
<dbReference type="InterPro" id="IPR006657">
    <property type="entry name" value="MoPterin_dinucl-bd_dom"/>
</dbReference>
<proteinExistence type="inferred from homology"/>
<dbReference type="Proteomes" id="UP000604083">
    <property type="component" value="Unassembled WGS sequence"/>
</dbReference>
<dbReference type="InterPro" id="IPR050123">
    <property type="entry name" value="Prok_molybdopt-oxidoreductase"/>
</dbReference>
<comment type="cofactor">
    <cofactor evidence="1">
        <name>Mo-bis(molybdopterin guanine dinucleotide)</name>
        <dbReference type="ChEBI" id="CHEBI:60539"/>
    </cofactor>
</comment>
<evidence type="ECO:0000256" key="10">
    <source>
        <dbReference type="ARBA" id="ARBA00023063"/>
    </source>
</evidence>
<keyword evidence="8" id="KW-0408">Iron</keyword>
<keyword evidence="9" id="KW-0411">Iron-sulfur</keyword>
<accession>A0A934VGX1</accession>
<dbReference type="Gene3D" id="3.40.50.740">
    <property type="match status" value="1"/>
</dbReference>
<evidence type="ECO:0000313" key="14">
    <source>
        <dbReference type="Proteomes" id="UP000604083"/>
    </source>
</evidence>
<evidence type="ECO:0000256" key="2">
    <source>
        <dbReference type="ARBA" id="ARBA00001966"/>
    </source>
</evidence>
<feature type="region of interest" description="Disordered" evidence="11">
    <location>
        <begin position="575"/>
        <end position="594"/>
    </location>
</feature>
<evidence type="ECO:0000256" key="8">
    <source>
        <dbReference type="ARBA" id="ARBA00023004"/>
    </source>
</evidence>
<evidence type="ECO:0000256" key="1">
    <source>
        <dbReference type="ARBA" id="ARBA00001942"/>
    </source>
</evidence>
<dbReference type="InterPro" id="IPR006963">
    <property type="entry name" value="Mopterin_OxRdtase_4Fe-4S_dom"/>
</dbReference>
<keyword evidence="4" id="KW-0004">4Fe-4S</keyword>
<dbReference type="GO" id="GO:0043546">
    <property type="term" value="F:molybdopterin cofactor binding"/>
    <property type="evidence" value="ECO:0007669"/>
    <property type="project" value="InterPro"/>
</dbReference>
<dbReference type="SUPFAM" id="SSF50692">
    <property type="entry name" value="ADC-like"/>
    <property type="match status" value="1"/>
</dbReference>
<gene>
    <name evidence="13" type="ORF">JIN78_04575</name>
</gene>
<keyword evidence="6" id="KW-0479">Metal-binding</keyword>
<dbReference type="PANTHER" id="PTHR43105:SF9">
    <property type="entry name" value="NADPH-FE(3+) OXIDOREDUCTASE SUBUNIT ALPHA"/>
    <property type="match status" value="1"/>
</dbReference>
<name>A0A934VGX1_9BACT</name>
<dbReference type="RefSeq" id="WP_200390760.1">
    <property type="nucleotide sequence ID" value="NZ_JAENIO010000007.1"/>
</dbReference>
<dbReference type="Pfam" id="PF01568">
    <property type="entry name" value="Molydop_binding"/>
    <property type="match status" value="1"/>
</dbReference>
<feature type="domain" description="4Fe-4S Mo/W bis-MGD-type" evidence="12">
    <location>
        <begin position="50"/>
        <end position="106"/>
    </location>
</feature>
<evidence type="ECO:0000259" key="12">
    <source>
        <dbReference type="PROSITE" id="PS51669"/>
    </source>
</evidence>
<dbReference type="AlphaFoldDB" id="A0A934VGX1"/>
<dbReference type="GO" id="GO:0045333">
    <property type="term" value="P:cellular respiration"/>
    <property type="evidence" value="ECO:0007669"/>
    <property type="project" value="UniProtKB-ARBA"/>
</dbReference>
<dbReference type="EMBL" id="JAENIO010000007">
    <property type="protein sequence ID" value="MBK1833328.1"/>
    <property type="molecule type" value="Genomic_DNA"/>
</dbReference>
<dbReference type="CDD" id="cd02791">
    <property type="entry name" value="MopB_CT_Nitrate-R-NapA-like"/>
    <property type="match status" value="1"/>
</dbReference>
<dbReference type="PROSITE" id="PS00551">
    <property type="entry name" value="MOLYBDOPTERIN_PROK_1"/>
    <property type="match status" value="1"/>
</dbReference>
<dbReference type="PIRSF" id="PIRSF000144">
    <property type="entry name" value="CbbBc"/>
    <property type="match status" value="1"/>
</dbReference>
<dbReference type="InterPro" id="IPR041957">
    <property type="entry name" value="CT_Nitrate-R-NapA-like"/>
</dbReference>
<evidence type="ECO:0000256" key="6">
    <source>
        <dbReference type="ARBA" id="ARBA00022723"/>
    </source>
</evidence>
<dbReference type="Pfam" id="PF04879">
    <property type="entry name" value="Molybdop_Fe4S4"/>
    <property type="match status" value="1"/>
</dbReference>
<keyword evidence="10" id="KW-0534">Nitrate assimilation</keyword>